<reference evidence="2 3" key="1">
    <citation type="submission" date="2024-02" db="EMBL/GenBank/DDBJ databases">
        <title>Discinaceae phylogenomics.</title>
        <authorList>
            <person name="Dirks A.C."/>
            <person name="James T.Y."/>
        </authorList>
    </citation>
    <scope>NUCLEOTIDE SEQUENCE [LARGE SCALE GENOMIC DNA]</scope>
    <source>
        <strain evidence="2 3">ACD0624</strain>
    </source>
</reference>
<accession>A0ABR3G4S4</accession>
<evidence type="ECO:0000313" key="3">
    <source>
        <dbReference type="Proteomes" id="UP001447188"/>
    </source>
</evidence>
<organism evidence="2 3">
    <name type="scientific">Discina gigas</name>
    <dbReference type="NCBI Taxonomy" id="1032678"/>
    <lineage>
        <taxon>Eukaryota</taxon>
        <taxon>Fungi</taxon>
        <taxon>Dikarya</taxon>
        <taxon>Ascomycota</taxon>
        <taxon>Pezizomycotina</taxon>
        <taxon>Pezizomycetes</taxon>
        <taxon>Pezizales</taxon>
        <taxon>Discinaceae</taxon>
        <taxon>Discina</taxon>
    </lineage>
</organism>
<sequence>MSGFPPNAAADGKTRTEFLPAWLALMARHSTKMLSEDSLRSAHLSATGSIALRPWSLSACTTYQSLHANPAPQPSTSSGAYGTPIRSLPSSSLFTSWKSTSPAPPAMPLFTKEEIDKQWTPITGPNNRPLRDGFNATTASIAARNTLRNIAPAVPPRVTVEVESFATVSEEIVPETQIPTGTPELNPDMSDNLHNLEIFHQHSANDESTDNAAIMGPPRMNHTSTPPTSTTTSTR</sequence>
<protein>
    <submittedName>
        <fullName evidence="2">Uncharacterized protein</fullName>
    </submittedName>
</protein>
<feature type="compositionally biased region" description="Low complexity" evidence="1">
    <location>
        <begin position="223"/>
        <end position="235"/>
    </location>
</feature>
<dbReference type="EMBL" id="JBBBZM010000371">
    <property type="protein sequence ID" value="KAL0630818.1"/>
    <property type="molecule type" value="Genomic_DNA"/>
</dbReference>
<evidence type="ECO:0000313" key="2">
    <source>
        <dbReference type="EMBL" id="KAL0630818.1"/>
    </source>
</evidence>
<comment type="caution">
    <text evidence="2">The sequence shown here is derived from an EMBL/GenBank/DDBJ whole genome shotgun (WGS) entry which is preliminary data.</text>
</comment>
<name>A0ABR3G4S4_9PEZI</name>
<dbReference type="Proteomes" id="UP001447188">
    <property type="component" value="Unassembled WGS sequence"/>
</dbReference>
<keyword evidence="3" id="KW-1185">Reference proteome</keyword>
<proteinExistence type="predicted"/>
<feature type="region of interest" description="Disordered" evidence="1">
    <location>
        <begin position="202"/>
        <end position="235"/>
    </location>
</feature>
<evidence type="ECO:0000256" key="1">
    <source>
        <dbReference type="SAM" id="MobiDB-lite"/>
    </source>
</evidence>
<gene>
    <name evidence="2" type="ORF">Q9L58_010331</name>
</gene>